<dbReference type="GO" id="GO:0016878">
    <property type="term" value="F:acid-thiol ligase activity"/>
    <property type="evidence" value="ECO:0007669"/>
    <property type="project" value="UniProtKB-ARBA"/>
</dbReference>
<evidence type="ECO:0000313" key="2">
    <source>
        <dbReference type="EMBL" id="MCM6773961.1"/>
    </source>
</evidence>
<sequence length="452" mass="48321">MGESHGLPVVDGARLSAASLESLRRELDSVAVPGRHAILAPADPRACAHTYLAARSLGVPLVLGTPQQQARAFEPYRRVAGLTVVSCPTPQLSEPVAVMATTSGTSGSGRYVAWSARSLRYQAHTTAKRLGTSAATRYAMALGLGSSYGFSVLNLTLECGGEFRAREVTAVGPLVELLKAGGCDSLDTVPGVWRYLLQAMREDDELAAAVRRLAVRGVGGEVISHRLLDAFHDLDAPLHNGYGLTEAGPNVAISIGEHYSRRHVGTPLAGTDVRIVDDEIQVRSDSVAAYVWDGRTRRLTPNPDLTDDGWLRTKDMGALESGGLLAVHGRLDSVLVSHGTKLHSSVLEQHVRGTGDRPLEAAVLQVDPERDGRVRLVLVAIAAEIDRSGDLERSIVADAKRFPAQFKARDILLMDAADVPLTAAGKLDRRRLRAAVAAHLNGSMEMPCKQLS</sequence>
<dbReference type="Gene3D" id="3.40.50.12780">
    <property type="entry name" value="N-terminal domain of ligase-like"/>
    <property type="match status" value="1"/>
</dbReference>
<accession>A0A9X2E5E2</accession>
<reference evidence="2" key="1">
    <citation type="submission" date="2022-06" db="EMBL/GenBank/DDBJ databases">
        <title>Novel species in genus nocardia.</title>
        <authorList>
            <person name="Li F."/>
        </authorList>
    </citation>
    <scope>NUCLEOTIDE SEQUENCE</scope>
    <source>
        <strain evidence="2">CDC141</strain>
    </source>
</reference>
<dbReference type="PANTHER" id="PTHR43767">
    <property type="entry name" value="LONG-CHAIN-FATTY-ACID--COA LIGASE"/>
    <property type="match status" value="1"/>
</dbReference>
<feature type="domain" description="AMP-dependent synthetase/ligase" evidence="1">
    <location>
        <begin position="91"/>
        <end position="279"/>
    </location>
</feature>
<gene>
    <name evidence="2" type="ORF">NDR86_10805</name>
</gene>
<dbReference type="AlphaFoldDB" id="A0A9X2E5E2"/>
<evidence type="ECO:0000259" key="1">
    <source>
        <dbReference type="Pfam" id="PF00501"/>
    </source>
</evidence>
<dbReference type="InterPro" id="IPR000873">
    <property type="entry name" value="AMP-dep_synth/lig_dom"/>
</dbReference>
<dbReference type="SUPFAM" id="SSF56801">
    <property type="entry name" value="Acetyl-CoA synthetase-like"/>
    <property type="match status" value="1"/>
</dbReference>
<dbReference type="Proteomes" id="UP001139157">
    <property type="component" value="Unassembled WGS sequence"/>
</dbReference>
<dbReference type="PANTHER" id="PTHR43767:SF1">
    <property type="entry name" value="NONRIBOSOMAL PEPTIDE SYNTHASE PES1 (EUROFUNG)-RELATED"/>
    <property type="match status" value="1"/>
</dbReference>
<organism evidence="2 3">
    <name type="scientific">Nocardia pulmonis</name>
    <dbReference type="NCBI Taxonomy" id="2951408"/>
    <lineage>
        <taxon>Bacteria</taxon>
        <taxon>Bacillati</taxon>
        <taxon>Actinomycetota</taxon>
        <taxon>Actinomycetes</taxon>
        <taxon>Mycobacteriales</taxon>
        <taxon>Nocardiaceae</taxon>
        <taxon>Nocardia</taxon>
    </lineage>
</organism>
<dbReference type="InterPro" id="IPR050237">
    <property type="entry name" value="ATP-dep_AMP-bd_enzyme"/>
</dbReference>
<dbReference type="InterPro" id="IPR045851">
    <property type="entry name" value="AMP-bd_C_sf"/>
</dbReference>
<protein>
    <submittedName>
        <fullName evidence="2">AMP-binding protein</fullName>
    </submittedName>
</protein>
<dbReference type="RefSeq" id="WP_251911078.1">
    <property type="nucleotide sequence ID" value="NZ_JAMRXG010000004.1"/>
</dbReference>
<dbReference type="Gene3D" id="3.30.300.30">
    <property type="match status" value="1"/>
</dbReference>
<evidence type="ECO:0000313" key="3">
    <source>
        <dbReference type="Proteomes" id="UP001139157"/>
    </source>
</evidence>
<comment type="caution">
    <text evidence="2">The sequence shown here is derived from an EMBL/GenBank/DDBJ whole genome shotgun (WGS) entry which is preliminary data.</text>
</comment>
<proteinExistence type="predicted"/>
<keyword evidence="3" id="KW-1185">Reference proteome</keyword>
<dbReference type="EMBL" id="JAMRXG010000004">
    <property type="protein sequence ID" value="MCM6773961.1"/>
    <property type="molecule type" value="Genomic_DNA"/>
</dbReference>
<name>A0A9X2E5E2_9NOCA</name>
<dbReference type="InterPro" id="IPR042099">
    <property type="entry name" value="ANL_N_sf"/>
</dbReference>
<dbReference type="Pfam" id="PF00501">
    <property type="entry name" value="AMP-binding"/>
    <property type="match status" value="1"/>
</dbReference>